<evidence type="ECO:0000313" key="3">
    <source>
        <dbReference type="Proteomes" id="UP000242814"/>
    </source>
</evidence>
<organism evidence="2 3">
    <name type="scientific">Paracoccidioides brasiliensis</name>
    <dbReference type="NCBI Taxonomy" id="121759"/>
    <lineage>
        <taxon>Eukaryota</taxon>
        <taxon>Fungi</taxon>
        <taxon>Dikarya</taxon>
        <taxon>Ascomycota</taxon>
        <taxon>Pezizomycotina</taxon>
        <taxon>Eurotiomycetes</taxon>
        <taxon>Eurotiomycetidae</taxon>
        <taxon>Onygenales</taxon>
        <taxon>Ajellomycetaceae</taxon>
        <taxon>Paracoccidioides</taxon>
    </lineage>
</organism>
<feature type="compositionally biased region" description="Low complexity" evidence="1">
    <location>
        <begin position="44"/>
        <end position="61"/>
    </location>
</feature>
<sequence length="383" mass="42373">MAEKGNLIVSLPKIWLAWQQHSASPIWVAKIGQRLSLELDNASKTMSTSSSSPILLTTEESPIPRCQTTDAENTESKTSDDSAIAASPHTAARPSPKVRLHLQDLTDPATKTFINLIADPNAAINTALANIVTYLYTSPPKNDQTGTDYAQSTRPHFKPSLPDTRSVTLILRNKSGVAYTTGTDLDPDHKEIHISLSYISKVSKTFEDPTSELLGVITHELVHCYQHSRPRSDPKNEKKQKGKPSPEMPSPPSGLIEGIADFVRLKAGLVPPHWKRPMNKAERGDSWHQGYQSTAFFLEWIEDVKVGKGAVGMLNDRLLRTGYVDESDLNADENDEKGEGEGQRVMKDGKTPAKLGFWHGLFGAEVLELWEEYGEYLDSSKMN</sequence>
<dbReference type="Pfam" id="PF04450">
    <property type="entry name" value="BSP"/>
    <property type="match status" value="1"/>
</dbReference>
<evidence type="ECO:0000313" key="2">
    <source>
        <dbReference type="EMBL" id="ODH43662.1"/>
    </source>
</evidence>
<feature type="compositionally biased region" description="Basic and acidic residues" evidence="1">
    <location>
        <begin position="230"/>
        <end position="239"/>
    </location>
</feature>
<dbReference type="AlphaFoldDB" id="A0A1D2JMS6"/>
<protein>
    <recommendedName>
        <fullName evidence="4">PBSP domain-containing protein</fullName>
    </recommendedName>
</protein>
<dbReference type="InterPro" id="IPR007541">
    <property type="entry name" value="Uncharacterised_BSP"/>
</dbReference>
<comment type="caution">
    <text evidence="2">The sequence shown here is derived from an EMBL/GenBank/DDBJ whole genome shotgun (WGS) entry which is preliminary data.</text>
</comment>
<dbReference type="PANTHER" id="PTHR33321">
    <property type="match status" value="1"/>
</dbReference>
<accession>A0A1D2JMS6</accession>
<gene>
    <name evidence="2" type="ORF">ACO22_01006</name>
</gene>
<proteinExistence type="predicted"/>
<dbReference type="VEuPathDB" id="FungiDB:PABG_00386"/>
<evidence type="ECO:0000256" key="1">
    <source>
        <dbReference type="SAM" id="MobiDB-lite"/>
    </source>
</evidence>
<evidence type="ECO:0008006" key="4">
    <source>
        <dbReference type="Google" id="ProtNLM"/>
    </source>
</evidence>
<feature type="region of interest" description="Disordered" evidence="1">
    <location>
        <begin position="44"/>
        <end position="98"/>
    </location>
</feature>
<dbReference type="PANTHER" id="PTHR33321:SF12">
    <property type="entry name" value="PLANT BASIC SECRETORY PROTEIN (BSP) FAMILY PROTEIN"/>
    <property type="match status" value="1"/>
</dbReference>
<dbReference type="VEuPathDB" id="FungiDB:PADG_02796"/>
<dbReference type="EMBL" id="LZYO01000022">
    <property type="protein sequence ID" value="ODH43662.1"/>
    <property type="molecule type" value="Genomic_DNA"/>
</dbReference>
<feature type="region of interest" description="Disordered" evidence="1">
    <location>
        <begin position="226"/>
        <end position="255"/>
    </location>
</feature>
<name>A0A1D2JMS6_PARBR</name>
<reference evidence="2 3" key="1">
    <citation type="submission" date="2016-06" db="EMBL/GenBank/DDBJ databases">
        <authorList>
            <person name="Kjaerup R.B."/>
            <person name="Dalgaard T.S."/>
            <person name="Juul-Madsen H.R."/>
        </authorList>
    </citation>
    <scope>NUCLEOTIDE SEQUENCE [LARGE SCALE GENOMIC DNA]</scope>
    <source>
        <strain evidence="2 3">Pb300</strain>
    </source>
</reference>
<dbReference type="Proteomes" id="UP000242814">
    <property type="component" value="Unassembled WGS sequence"/>
</dbReference>